<dbReference type="Pfam" id="PF26523">
    <property type="entry name" value="Trm732_C"/>
    <property type="match status" value="1"/>
</dbReference>
<evidence type="ECO:0000259" key="6">
    <source>
        <dbReference type="Pfam" id="PF25151"/>
    </source>
</evidence>
<dbReference type="STRING" id="97972.A0A2V1E5J2"/>
<dbReference type="GO" id="GO:0030488">
    <property type="term" value="P:tRNA methylation"/>
    <property type="evidence" value="ECO:0007669"/>
    <property type="project" value="TreeGrafter"/>
</dbReference>
<dbReference type="Proteomes" id="UP000244855">
    <property type="component" value="Unassembled WGS sequence"/>
</dbReference>
<evidence type="ECO:0000313" key="7">
    <source>
        <dbReference type="EMBL" id="PVI04605.1"/>
    </source>
</evidence>
<evidence type="ECO:0000256" key="1">
    <source>
        <dbReference type="ARBA" id="ARBA00010409"/>
    </source>
</evidence>
<feature type="domain" description="tRNA (32-2'-O)-methyltransferase regulator THADA-like C-terminal TPR repeats region" evidence="6">
    <location>
        <begin position="954"/>
        <end position="1110"/>
    </location>
</feature>
<dbReference type="Pfam" id="PF10350">
    <property type="entry name" value="DUF2428"/>
    <property type="match status" value="1"/>
</dbReference>
<gene>
    <name evidence="7" type="ORF">DM02DRAFT_691615</name>
</gene>
<feature type="domain" description="DUF2428" evidence="4">
    <location>
        <begin position="707"/>
        <end position="951"/>
    </location>
</feature>
<evidence type="ECO:0000313" key="8">
    <source>
        <dbReference type="Proteomes" id="UP000244855"/>
    </source>
</evidence>
<dbReference type="PANTHER" id="PTHR14387:SF0">
    <property type="entry name" value="DUF2428 DOMAIN-CONTAINING PROTEIN"/>
    <property type="match status" value="1"/>
</dbReference>
<dbReference type="InterPro" id="IPR051954">
    <property type="entry name" value="tRNA_methyltransferase_THADA"/>
</dbReference>
<dbReference type="SUPFAM" id="SSF48371">
    <property type="entry name" value="ARM repeat"/>
    <property type="match status" value="2"/>
</dbReference>
<evidence type="ECO:0000256" key="2">
    <source>
        <dbReference type="ARBA" id="ARBA00022694"/>
    </source>
</evidence>
<keyword evidence="2" id="KW-0819">tRNA processing</keyword>
<feature type="domain" description="tRNA (32-2'-O)-methyltransferase regulator THADA-like TPR repeats region" evidence="5">
    <location>
        <begin position="321"/>
        <end position="566"/>
    </location>
</feature>
<evidence type="ECO:0000256" key="3">
    <source>
        <dbReference type="SAM" id="MobiDB-lite"/>
    </source>
</evidence>
<dbReference type="InterPro" id="IPR016024">
    <property type="entry name" value="ARM-type_fold"/>
</dbReference>
<dbReference type="EMBL" id="KZ805320">
    <property type="protein sequence ID" value="PVI04605.1"/>
    <property type="molecule type" value="Genomic_DNA"/>
</dbReference>
<protein>
    <submittedName>
        <fullName evidence="7">Uncharacterized protein</fullName>
    </submittedName>
</protein>
<evidence type="ECO:0000259" key="5">
    <source>
        <dbReference type="Pfam" id="PF25150"/>
    </source>
</evidence>
<dbReference type="InterPro" id="IPR056842">
    <property type="entry name" value="THADA-like_TPR_C"/>
</dbReference>
<feature type="non-terminal residue" evidence="7">
    <location>
        <position position="1"/>
    </location>
</feature>
<proteinExistence type="inferred from homology"/>
<evidence type="ECO:0000259" key="4">
    <source>
        <dbReference type="Pfam" id="PF10350"/>
    </source>
</evidence>
<keyword evidence="8" id="KW-1185">Reference proteome</keyword>
<dbReference type="Pfam" id="PF25150">
    <property type="entry name" value="TPR_Trm732"/>
    <property type="match status" value="1"/>
</dbReference>
<reference evidence="7 8" key="1">
    <citation type="journal article" date="2018" name="Sci. Rep.">
        <title>Comparative genomics provides insights into the lifestyle and reveals functional heterogeneity of dark septate endophytic fungi.</title>
        <authorList>
            <person name="Knapp D.G."/>
            <person name="Nemeth J.B."/>
            <person name="Barry K."/>
            <person name="Hainaut M."/>
            <person name="Henrissat B."/>
            <person name="Johnson J."/>
            <person name="Kuo A."/>
            <person name="Lim J.H.P."/>
            <person name="Lipzen A."/>
            <person name="Nolan M."/>
            <person name="Ohm R.A."/>
            <person name="Tamas L."/>
            <person name="Grigoriev I.V."/>
            <person name="Spatafora J.W."/>
            <person name="Nagy L.G."/>
            <person name="Kovacs G.M."/>
        </authorList>
    </citation>
    <scope>NUCLEOTIDE SEQUENCE [LARGE SCALE GENOMIC DNA]</scope>
    <source>
        <strain evidence="7 8">DSE2036</strain>
    </source>
</reference>
<dbReference type="PANTHER" id="PTHR14387">
    <property type="entry name" value="THADA/DEATH RECEPTOR INTERACTING PROTEIN"/>
    <property type="match status" value="1"/>
</dbReference>
<accession>A0A2V1E5J2</accession>
<dbReference type="OrthoDB" id="73997at2759"/>
<feature type="region of interest" description="Disordered" evidence="3">
    <location>
        <begin position="441"/>
        <end position="467"/>
    </location>
</feature>
<dbReference type="InterPro" id="IPR019442">
    <property type="entry name" value="THADA/TRM732_DUF2428"/>
</dbReference>
<feature type="compositionally biased region" description="Basic and acidic residues" evidence="3">
    <location>
        <begin position="443"/>
        <end position="457"/>
    </location>
</feature>
<name>A0A2V1E5J2_9PLEO</name>
<dbReference type="Pfam" id="PF25151">
    <property type="entry name" value="TPR_Trm732_C"/>
    <property type="match status" value="1"/>
</dbReference>
<sequence length="1695" mass="189269">MADAIKASPVPLPEELLRDLSRHLSSILPNFADTEPALGVKKLYEIVGPLLETADTADLSPSHRAAAYNFVCAVIDRCQSSPAQYARDALLDDAIWTRLFNIYLTRSDNAKSKSIRQVLLTLTNVVLKNPGAQSSELQTRAVVAFLDVICERQDRLRVKPSLQGLAHFLQKAVVSPSRLVEIYADLLGRSSNQDVQTASFQSLFAAFLTWIVHHDTALSAGHVVRNFLTQYRQSLQPSESGGQETLFPFWIEPTVETLRIWPDRIQEFKTHVFPYCFQPNLEDYLQFLSFLNFHRYVTVPGDLPSGLKPLRSEKSDRRGEDFEEFRILLAAIETGKELGIVKDIDYRINNSIVVQQNSIQLPDSIFGGWLSHPNPEVRLAGLYLSIVSSAATRPVTGGIFGSLRQNITHLHADSDANFRRELLSYIQKLFDRLRGSTATLARQDGKTKSDSHERIPFPKEATNSSSLTQDSRSQDLLLDSLRFIVWYLRVLEWDLRLEASYQRRITAVRALIVVLKSGIDPRVPRHFLSKGAQGQLGWAHGLSIPNPKLIRSLLDLVLDPFDDIREASVYGLQLCLAASPDDERRAALAKLPGFINRAEAMMLRTGRADQADGVARAYSLYFTCSTEIPATDTGLQSGITSKLAILTHLTHQLRTTLDIASKNLSEAVNGRPVHGTFAAIRYIIDQDTFYSELETLSKDEFAVWRDIHNDVLGMIPLLWECVWSILCADAPEGNVPEDLEEETSLDTKEILSYSWRGLKEASVLLRVIITRCPISKDEGSNGKEKGALLDVVQVEKLGNLCFNQLVELRHRGAFSTVAQTFGALCRRCTNADEPTLRALPERFYMDTLQTIQAKSNTITRRSGGLPALMTGIVAAESQPGGKMFARAMQDLVVEASKDAESSNIEESRLPQVHALNCIKDFFMSSRLSVASEAHLGEGLELAARTLNSKIWPIRNCSLMLFKALIERLLGSDEAQDWKEREGVRTSRFSYGSYPSLIGILQNLLDPEGPLKESLSTPNSNSPMDLHGAEGVFPALQILRQAAPPEENRADILKSVERLLGSPHWHMRDMAARTATILHHPNEYQQTIKTFLEYNERSTNMRHGLLLCSRYMLKRLLQAAAKLDQHSLDTPSHRKASRILVEIMKILSDATERHMPHACSLIRGAFLDLVSLCGMAMLDMPITEDVDTAWMRLTERVSIGKEYELATHNRADSALFLQSLAKVFFVDRVRHQVVEPTVALNQGIGDALVLLEKEDVDTCLAALETLDEVFQLKMPRESTAKIDAYMFRLVMEATDLEVITKAQTILADSLSPSDLLSIREAAAPSVLDKLQYQCFDIAPIAPSQMRSALRLLGYFLDRTWHTCPSLPFYDRITDYAKLLRIAIIDTNTFDHRFAAVQSIASLRHLWTMDRTTSPTSDLTLRLAFPLYDLLNDDDEEIREMASAATMRLIHPLRDPETASPHHQAAESNTLHVPLLTTHHLASFLIKTFPTHVHLHREAIRRITLYHHTSTSTTLTPFATTLDALLSPTPTSDALFATEKQNLYLDLTLDAVFWSRILTSIPASSIPSNLRWKFGEWVREALATLVDTTQREEDGDEALSWISRAANGDVFSLGIRVLAAADVVLRWGGGGGDEQRLQDQTKEVSRLVGLLASASAEGGGGRVHALWKERAEEVLEGYVVRLLRGISGVADGLGFGL</sequence>
<dbReference type="GO" id="GO:0005829">
    <property type="term" value="C:cytosol"/>
    <property type="evidence" value="ECO:0007669"/>
    <property type="project" value="TreeGrafter"/>
</dbReference>
<organism evidence="7 8">
    <name type="scientific">Periconia macrospinosa</name>
    <dbReference type="NCBI Taxonomy" id="97972"/>
    <lineage>
        <taxon>Eukaryota</taxon>
        <taxon>Fungi</taxon>
        <taxon>Dikarya</taxon>
        <taxon>Ascomycota</taxon>
        <taxon>Pezizomycotina</taxon>
        <taxon>Dothideomycetes</taxon>
        <taxon>Pleosporomycetidae</taxon>
        <taxon>Pleosporales</taxon>
        <taxon>Massarineae</taxon>
        <taxon>Periconiaceae</taxon>
        <taxon>Periconia</taxon>
    </lineage>
</organism>
<dbReference type="InterPro" id="IPR056843">
    <property type="entry name" value="THADA-like_TPR"/>
</dbReference>
<comment type="similarity">
    <text evidence="1">Belongs to the THADA family.</text>
</comment>